<sequence>MARRIDCLIGEPNSGEEATFILTLVEIPIEDDYVYSCDSNVAESLPAPVMISSGSTQARTENLNSSVETVSHELLTVGQEDPDPGLGQTSRKRSAQCMDDIDLPALPKKPSVSEQKTDPKIKGAAVEGDGDGKVAPEVSDTEPMPDVSPVGVAAVIAGPSNWPVARTTGIVPVEMPGMSNTDPLDRNLPLAFANPITTSKTTLKRCVCHSTILCYTGPSQKISI</sequence>
<organism evidence="2 3">
    <name type="scientific">Ranitomeya imitator</name>
    <name type="common">mimic poison frog</name>
    <dbReference type="NCBI Taxonomy" id="111125"/>
    <lineage>
        <taxon>Eukaryota</taxon>
        <taxon>Metazoa</taxon>
        <taxon>Chordata</taxon>
        <taxon>Craniata</taxon>
        <taxon>Vertebrata</taxon>
        <taxon>Euteleostomi</taxon>
        <taxon>Amphibia</taxon>
        <taxon>Batrachia</taxon>
        <taxon>Anura</taxon>
        <taxon>Neobatrachia</taxon>
        <taxon>Hyloidea</taxon>
        <taxon>Dendrobatidae</taxon>
        <taxon>Dendrobatinae</taxon>
        <taxon>Ranitomeya</taxon>
    </lineage>
</organism>
<gene>
    <name evidence="2" type="ORF">RIMI_LOCUS18358504</name>
</gene>
<evidence type="ECO:0000256" key="1">
    <source>
        <dbReference type="SAM" id="MobiDB-lite"/>
    </source>
</evidence>
<accession>A0ABN9M9T4</accession>
<evidence type="ECO:0000313" key="3">
    <source>
        <dbReference type="Proteomes" id="UP001176940"/>
    </source>
</evidence>
<protein>
    <submittedName>
        <fullName evidence="2">Uncharacterized protein</fullName>
    </submittedName>
</protein>
<keyword evidence="3" id="KW-1185">Reference proteome</keyword>
<name>A0ABN9M9T4_9NEOB</name>
<evidence type="ECO:0000313" key="2">
    <source>
        <dbReference type="EMBL" id="CAJ0962696.1"/>
    </source>
</evidence>
<dbReference type="EMBL" id="CAUEEQ010055761">
    <property type="protein sequence ID" value="CAJ0962696.1"/>
    <property type="molecule type" value="Genomic_DNA"/>
</dbReference>
<comment type="caution">
    <text evidence="2">The sequence shown here is derived from an EMBL/GenBank/DDBJ whole genome shotgun (WGS) entry which is preliminary data.</text>
</comment>
<dbReference type="Proteomes" id="UP001176940">
    <property type="component" value="Unassembled WGS sequence"/>
</dbReference>
<feature type="region of interest" description="Disordered" evidence="1">
    <location>
        <begin position="102"/>
        <end position="146"/>
    </location>
</feature>
<proteinExistence type="predicted"/>
<reference evidence="2" key="1">
    <citation type="submission" date="2023-07" db="EMBL/GenBank/DDBJ databases">
        <authorList>
            <person name="Stuckert A."/>
        </authorList>
    </citation>
    <scope>NUCLEOTIDE SEQUENCE</scope>
</reference>